<dbReference type="SUPFAM" id="SSF90002">
    <property type="entry name" value="Hypothetical protein YjiA, C-terminal domain"/>
    <property type="match status" value="1"/>
</dbReference>
<reference evidence="2 3" key="1">
    <citation type="submission" date="2020-08" db="EMBL/GenBank/DDBJ databases">
        <title>Genomic Encyclopedia of Type Strains, Phase IV (KMG-IV): sequencing the most valuable type-strain genomes for metagenomic binning, comparative biology and taxonomic classification.</title>
        <authorList>
            <person name="Goeker M."/>
        </authorList>
    </citation>
    <scope>NUCLEOTIDE SEQUENCE [LARGE SCALE GENOMIC DNA]</scope>
    <source>
        <strain evidence="2 3">DSM 44197</strain>
    </source>
</reference>
<dbReference type="Proteomes" id="UP000572680">
    <property type="component" value="Unassembled WGS sequence"/>
</dbReference>
<accession>A0A7W3QJ77</accession>
<dbReference type="AlphaFoldDB" id="A0A7W3QJ77"/>
<gene>
    <name evidence="2" type="ORF">HNR61_000689</name>
</gene>
<dbReference type="Pfam" id="PF07683">
    <property type="entry name" value="CobW_C"/>
    <property type="match status" value="1"/>
</dbReference>
<name>A0A7W3QJ77_ACTNM</name>
<dbReference type="InterPro" id="IPR051927">
    <property type="entry name" value="Zn_Chap_cDPG_Synth"/>
</dbReference>
<protein>
    <submittedName>
        <fullName evidence="2">G3E family GTPase</fullName>
    </submittedName>
</protein>
<evidence type="ECO:0000313" key="3">
    <source>
        <dbReference type="Proteomes" id="UP000572680"/>
    </source>
</evidence>
<organism evidence="2 3">
    <name type="scientific">Actinomadura namibiensis</name>
    <dbReference type="NCBI Taxonomy" id="182080"/>
    <lineage>
        <taxon>Bacteria</taxon>
        <taxon>Bacillati</taxon>
        <taxon>Actinomycetota</taxon>
        <taxon>Actinomycetes</taxon>
        <taxon>Streptosporangiales</taxon>
        <taxon>Thermomonosporaceae</taxon>
        <taxon>Actinomadura</taxon>
    </lineage>
</organism>
<dbReference type="InterPro" id="IPR027417">
    <property type="entry name" value="P-loop_NTPase"/>
</dbReference>
<dbReference type="EMBL" id="JACJIA010000001">
    <property type="protein sequence ID" value="MBA8949091.1"/>
    <property type="molecule type" value="Genomic_DNA"/>
</dbReference>
<dbReference type="InterPro" id="IPR011629">
    <property type="entry name" value="CobW-like_C"/>
</dbReference>
<sequence>MSVPVALVAGLHASARTAVVDRLLAAHPGAVAVHHDLRAIADGRVVRTVRDAWGLRDRTVIRLEHPCVTCTVREDLLPELVRLADTSRLLVADLWDSVEPRAVAEFLEHAGTLRLTAVVTAVDTRLTPVDVCRGETLTGSGRIGTAGDERCVAEVLTRQIEYATALAVPDPGPDDDLDLCRELLSHLAPTTPQHLPDDPPPPVTGPALHPRELAARVDPATARLPQEAATGEVTTVVWRRTAPLHPARFFDAMDALASESVRSRGRFWLANRPDRMLAWDATAGVVTVEDVGPWLASLPEAAWEMVPPIRRAAAALDWTADHGDRVQHLTFTAPDLDRDRVHALLDGCLLAPDESPENVEDPFAPFLPGPA</sequence>
<dbReference type="RefSeq" id="WP_182841602.1">
    <property type="nucleotide sequence ID" value="NZ_BAAALP010000008.1"/>
</dbReference>
<dbReference type="PANTHER" id="PTHR43603">
    <property type="entry name" value="COBW DOMAIN-CONTAINING PROTEIN DDB_G0274527"/>
    <property type="match status" value="1"/>
</dbReference>
<keyword evidence="3" id="KW-1185">Reference proteome</keyword>
<dbReference type="SMART" id="SM00833">
    <property type="entry name" value="CobW_C"/>
    <property type="match status" value="1"/>
</dbReference>
<dbReference type="Gene3D" id="3.40.50.300">
    <property type="entry name" value="P-loop containing nucleotide triphosphate hydrolases"/>
    <property type="match status" value="1"/>
</dbReference>
<comment type="caution">
    <text evidence="2">The sequence shown here is derived from an EMBL/GenBank/DDBJ whole genome shotgun (WGS) entry which is preliminary data.</text>
</comment>
<evidence type="ECO:0000259" key="1">
    <source>
        <dbReference type="SMART" id="SM00833"/>
    </source>
</evidence>
<dbReference type="PANTHER" id="PTHR43603:SF1">
    <property type="entry name" value="ZINC-REGULATED GTPASE METALLOPROTEIN ACTIVATOR 1"/>
    <property type="match status" value="1"/>
</dbReference>
<evidence type="ECO:0000313" key="2">
    <source>
        <dbReference type="EMBL" id="MBA8949091.1"/>
    </source>
</evidence>
<proteinExistence type="predicted"/>
<feature type="domain" description="CobW C-terminal" evidence="1">
    <location>
        <begin position="233"/>
        <end position="349"/>
    </location>
</feature>